<keyword evidence="1" id="KW-0812">Transmembrane</keyword>
<dbReference type="NCBIfam" id="TIGR02876">
    <property type="entry name" value="spore_yqfD"/>
    <property type="match status" value="1"/>
</dbReference>
<reference evidence="2" key="1">
    <citation type="submission" date="2020-08" db="EMBL/GenBank/DDBJ databases">
        <title>Genome public.</title>
        <authorList>
            <person name="Liu C."/>
            <person name="Sun Q."/>
        </authorList>
    </citation>
    <scope>NUCLEOTIDE SEQUENCE</scope>
    <source>
        <strain evidence="2">NSJ-40</strain>
    </source>
</reference>
<feature type="transmembrane region" description="Helical" evidence="1">
    <location>
        <begin position="90"/>
        <end position="110"/>
    </location>
</feature>
<dbReference type="EMBL" id="JACRSN010000003">
    <property type="protein sequence ID" value="MBC8532888.1"/>
    <property type="molecule type" value="Genomic_DNA"/>
</dbReference>
<evidence type="ECO:0000313" key="3">
    <source>
        <dbReference type="Proteomes" id="UP000651482"/>
    </source>
</evidence>
<sequence>MVTENLTRWMLGYVRFTASGGSPERFLNLAAHAGIRLWGMQKQEGRLTASVHVRAYRALWPLARKCGTRLRITRKRGIPFGIHRCRNRKGLALGVVLFAAIYYVLSLYVWTVEVHGTVALDPTDVLAAAEERGLYVGCLKSGVDPAALSKELMLALPETGWVAVNTMGSTVSIELREKIQTPEIADEKTPGNVVASDAGQVIRMEVFGGEAAVKVGDAVTQGDLLIRGVVEDAEGAVRLQHAAGIVTAETRRTLTAEIQKQQLLWEPTGKVVWRCSTRIFGAQIPLTFVGIPKGPYRRETAKSPFMLGDVTLPISIFTEKWSELAQREVTLSEAEAKAAAETELRRMEEETFPEAKIRTRETQFSFQDGTYRLTGSYVCEENIAVETPLFSQEVPKQESPPAE</sequence>
<keyword evidence="1" id="KW-0472">Membrane</keyword>
<keyword evidence="1" id="KW-1133">Transmembrane helix</keyword>
<gene>
    <name evidence="2" type="primary">yqfD</name>
    <name evidence="2" type="ORF">IAG03_02490</name>
</gene>
<accession>A0A926D7L0</accession>
<protein>
    <submittedName>
        <fullName evidence="2">Sporulation protein YqfD</fullName>
    </submittedName>
</protein>
<dbReference type="InterPro" id="IPR010690">
    <property type="entry name" value="YqfD"/>
</dbReference>
<dbReference type="Pfam" id="PF06898">
    <property type="entry name" value="YqfD"/>
    <property type="match status" value="1"/>
</dbReference>
<name>A0A926D7L0_9FIRM</name>
<dbReference type="AlphaFoldDB" id="A0A926D7L0"/>
<proteinExistence type="predicted"/>
<dbReference type="PIRSF" id="PIRSF029895">
    <property type="entry name" value="SpoIV"/>
    <property type="match status" value="1"/>
</dbReference>
<dbReference type="Proteomes" id="UP000651482">
    <property type="component" value="Unassembled WGS sequence"/>
</dbReference>
<dbReference type="RefSeq" id="WP_249318163.1">
    <property type="nucleotide sequence ID" value="NZ_JACRSN010000003.1"/>
</dbReference>
<keyword evidence="3" id="KW-1185">Reference proteome</keyword>
<evidence type="ECO:0000313" key="2">
    <source>
        <dbReference type="EMBL" id="MBC8532888.1"/>
    </source>
</evidence>
<comment type="caution">
    <text evidence="2">The sequence shown here is derived from an EMBL/GenBank/DDBJ whole genome shotgun (WGS) entry which is preliminary data.</text>
</comment>
<evidence type="ECO:0000256" key="1">
    <source>
        <dbReference type="SAM" id="Phobius"/>
    </source>
</evidence>
<organism evidence="2 3">
    <name type="scientific">Yeguia hominis</name>
    <dbReference type="NCBI Taxonomy" id="2763662"/>
    <lineage>
        <taxon>Bacteria</taxon>
        <taxon>Bacillati</taxon>
        <taxon>Bacillota</taxon>
        <taxon>Clostridia</taxon>
        <taxon>Eubacteriales</taxon>
        <taxon>Yeguiaceae</taxon>
        <taxon>Yeguia</taxon>
    </lineage>
</organism>